<sequence length="208" mass="24614">MISLRELSLKKVAECVKSIVTFTNVSPLPWTLTVEVIKCYANFKWTKILLEAHDNPLTDILIIQAVEHTREIPSETHRKALLCQANFEDIYIFPKYCVWVNICYIPEYNLRLCWGCCNAFMVVMGHWNKKRPTVLRDHYRITLLVQEIHRLYRSTNMYCQNDFLELLFGLKDEYTCVNDLHNIDHYNNNHPYVTRFVDSGNDDSDIDF</sequence>
<dbReference type="OrthoDB" id="6807335at2759"/>
<keyword evidence="3" id="KW-1185">Reference proteome</keyword>
<evidence type="ECO:0000313" key="3">
    <source>
        <dbReference type="Proteomes" id="UP001152888"/>
    </source>
</evidence>
<reference evidence="2" key="1">
    <citation type="submission" date="2022-03" db="EMBL/GenBank/DDBJ databases">
        <authorList>
            <person name="Sayadi A."/>
        </authorList>
    </citation>
    <scope>NUCLEOTIDE SEQUENCE</scope>
</reference>
<proteinExistence type="predicted"/>
<dbReference type="Proteomes" id="UP001152888">
    <property type="component" value="Unassembled WGS sequence"/>
</dbReference>
<name>A0A9P0MC52_ACAOB</name>
<dbReference type="AlphaFoldDB" id="A0A9P0MC52"/>
<gene>
    <name evidence="1" type="ORF">ACAOBT_LOCUS31228</name>
    <name evidence="2" type="ORF">ACAOBT_LOCUS33550</name>
</gene>
<comment type="caution">
    <text evidence="2">The sequence shown here is derived from an EMBL/GenBank/DDBJ whole genome shotgun (WGS) entry which is preliminary data.</text>
</comment>
<protein>
    <submittedName>
        <fullName evidence="2">Uncharacterized protein</fullName>
    </submittedName>
</protein>
<dbReference type="EMBL" id="CAKOFQ010007934">
    <property type="protein sequence ID" value="CAH2009959.1"/>
    <property type="molecule type" value="Genomic_DNA"/>
</dbReference>
<accession>A0A9P0MC52</accession>
<dbReference type="EMBL" id="CAKOFQ010008343">
    <property type="protein sequence ID" value="CAH2013566.1"/>
    <property type="molecule type" value="Genomic_DNA"/>
</dbReference>
<organism evidence="2 3">
    <name type="scientific">Acanthoscelides obtectus</name>
    <name type="common">Bean weevil</name>
    <name type="synonym">Bruchus obtectus</name>
    <dbReference type="NCBI Taxonomy" id="200917"/>
    <lineage>
        <taxon>Eukaryota</taxon>
        <taxon>Metazoa</taxon>
        <taxon>Ecdysozoa</taxon>
        <taxon>Arthropoda</taxon>
        <taxon>Hexapoda</taxon>
        <taxon>Insecta</taxon>
        <taxon>Pterygota</taxon>
        <taxon>Neoptera</taxon>
        <taxon>Endopterygota</taxon>
        <taxon>Coleoptera</taxon>
        <taxon>Polyphaga</taxon>
        <taxon>Cucujiformia</taxon>
        <taxon>Chrysomeloidea</taxon>
        <taxon>Chrysomelidae</taxon>
        <taxon>Bruchinae</taxon>
        <taxon>Bruchini</taxon>
        <taxon>Acanthoscelides</taxon>
    </lineage>
</organism>
<evidence type="ECO:0000313" key="1">
    <source>
        <dbReference type="EMBL" id="CAH2009959.1"/>
    </source>
</evidence>
<evidence type="ECO:0000313" key="2">
    <source>
        <dbReference type="EMBL" id="CAH2013566.1"/>
    </source>
</evidence>